<accession>A0ACA9RDQ7</accession>
<dbReference type="Proteomes" id="UP000789366">
    <property type="component" value="Unassembled WGS sequence"/>
</dbReference>
<organism evidence="1 2">
    <name type="scientific">Cetraspora pellucida</name>
    <dbReference type="NCBI Taxonomy" id="1433469"/>
    <lineage>
        <taxon>Eukaryota</taxon>
        <taxon>Fungi</taxon>
        <taxon>Fungi incertae sedis</taxon>
        <taxon>Mucoromycota</taxon>
        <taxon>Glomeromycotina</taxon>
        <taxon>Glomeromycetes</taxon>
        <taxon>Diversisporales</taxon>
        <taxon>Gigasporaceae</taxon>
        <taxon>Cetraspora</taxon>
    </lineage>
</organism>
<keyword evidence="2" id="KW-1185">Reference proteome</keyword>
<evidence type="ECO:0000313" key="1">
    <source>
        <dbReference type="EMBL" id="CAG8788775.1"/>
    </source>
</evidence>
<dbReference type="EMBL" id="CAJVPW010067038">
    <property type="protein sequence ID" value="CAG8788775.1"/>
    <property type="molecule type" value="Genomic_DNA"/>
</dbReference>
<name>A0ACA9RDQ7_9GLOM</name>
<feature type="non-terminal residue" evidence="1">
    <location>
        <position position="1"/>
    </location>
</feature>
<protein>
    <submittedName>
        <fullName evidence="1">11708_t:CDS:1</fullName>
    </submittedName>
</protein>
<gene>
    <name evidence="1" type="ORF">SPELUC_LOCUS17037</name>
</gene>
<proteinExistence type="predicted"/>
<comment type="caution">
    <text evidence="1">The sequence shown here is derived from an EMBL/GenBank/DDBJ whole genome shotgun (WGS) entry which is preliminary data.</text>
</comment>
<sequence>EESLTEDKKAKPTSFSSKQGRKQKRALTTTMTTQSTKKGKSVTIPTSKPTSPVYSEESEYFPQHSHSSEQFHTSEQSHLLKHSQNILPPSRSSSTSTNPPSPLPSPTSSSSNSPPQTYPEYANYRCSPPQSL</sequence>
<reference evidence="1" key="1">
    <citation type="submission" date="2021-06" db="EMBL/GenBank/DDBJ databases">
        <authorList>
            <person name="Kallberg Y."/>
            <person name="Tangrot J."/>
            <person name="Rosling A."/>
        </authorList>
    </citation>
    <scope>NUCLEOTIDE SEQUENCE</scope>
    <source>
        <strain evidence="1">28 12/20/2015</strain>
    </source>
</reference>
<evidence type="ECO:0000313" key="2">
    <source>
        <dbReference type="Proteomes" id="UP000789366"/>
    </source>
</evidence>